<dbReference type="PANTHER" id="PTHR30489">
    <property type="entry name" value="LIPOPROTEIN-RELEASING SYSTEM TRANSMEMBRANE PROTEIN LOLE"/>
    <property type="match status" value="1"/>
</dbReference>
<dbReference type="Pfam" id="PF02687">
    <property type="entry name" value="FtsX"/>
    <property type="match status" value="1"/>
</dbReference>
<keyword evidence="4 7" id="KW-0812">Transmembrane</keyword>
<feature type="transmembrane region" description="Helical" evidence="7">
    <location>
        <begin position="385"/>
        <end position="403"/>
    </location>
</feature>
<keyword evidence="3" id="KW-1003">Cell membrane</keyword>
<evidence type="ECO:0000256" key="7">
    <source>
        <dbReference type="SAM" id="Phobius"/>
    </source>
</evidence>
<comment type="subcellular location">
    <subcellularLocation>
        <location evidence="1">Cell membrane</location>
        <topology evidence="1">Multi-pass membrane protein</topology>
    </subcellularLocation>
</comment>
<feature type="domain" description="MacB-like periplasmic core" evidence="9">
    <location>
        <begin position="35"/>
        <end position="243"/>
    </location>
</feature>
<evidence type="ECO:0000256" key="4">
    <source>
        <dbReference type="ARBA" id="ARBA00022692"/>
    </source>
</evidence>
<organism evidence="10 11">
    <name type="scientific">Deinococcus antarcticus</name>
    <dbReference type="NCBI Taxonomy" id="1298767"/>
    <lineage>
        <taxon>Bacteria</taxon>
        <taxon>Thermotogati</taxon>
        <taxon>Deinococcota</taxon>
        <taxon>Deinococci</taxon>
        <taxon>Deinococcales</taxon>
        <taxon>Deinococcaceae</taxon>
        <taxon>Deinococcus</taxon>
    </lineage>
</organism>
<evidence type="ECO:0000313" key="10">
    <source>
        <dbReference type="EMBL" id="MFC3860855.1"/>
    </source>
</evidence>
<feature type="transmembrane region" description="Helical" evidence="7">
    <location>
        <begin position="36"/>
        <end position="56"/>
    </location>
</feature>
<evidence type="ECO:0000256" key="2">
    <source>
        <dbReference type="ARBA" id="ARBA00005236"/>
    </source>
</evidence>
<feature type="transmembrane region" description="Helical" evidence="7">
    <location>
        <begin position="321"/>
        <end position="354"/>
    </location>
</feature>
<dbReference type="Pfam" id="PF12704">
    <property type="entry name" value="MacB_PCD"/>
    <property type="match status" value="1"/>
</dbReference>
<proteinExistence type="inferred from homology"/>
<feature type="domain" description="ABC3 transporter permease C-terminal" evidence="8">
    <location>
        <begin position="280"/>
        <end position="413"/>
    </location>
</feature>
<evidence type="ECO:0000256" key="1">
    <source>
        <dbReference type="ARBA" id="ARBA00004651"/>
    </source>
</evidence>
<accession>A0ABV8A6L0</accession>
<dbReference type="EMBL" id="JBHRZF010000104">
    <property type="protein sequence ID" value="MFC3860855.1"/>
    <property type="molecule type" value="Genomic_DNA"/>
</dbReference>
<sequence length="420" mass="44642">MTTISAQPSVRTRSNSAAPLLRMAWRNLWRQRQRTVLLLIVVAYATLSIVLFWALYDGFSESAMLGHARYLGASVLVEAQAYRDDPDPANALKELTFLATLRGQPGVLAAVPRLEFPALARSASQSQGLLARGVDPAQESKVSNIPSRIREGRMLRGTGEVVLGESLARRLDVRLNERLVLNTSGSSGLQATGLKVVGLVYSGVAAVDDGAVLISLTEARRLTGVTTATAVAVETRRGQEKVVAAAVAAALPAGVRATDVEGQLGALGDAMKAKSGSMTFIGLLFALFAALAVVSTVLVSVLERTREFGMELAVGMRHAQIALMVTLECLISTTLGWLIGLILGYGIAAVFAHWNILGPVFAGYGDAVQSMGTGDEIHMALRPQYLLYSAVTIAAALVLSILIPARRVRQLNPAEAMRVE</sequence>
<evidence type="ECO:0000256" key="3">
    <source>
        <dbReference type="ARBA" id="ARBA00022475"/>
    </source>
</evidence>
<keyword evidence="11" id="KW-1185">Reference proteome</keyword>
<dbReference type="InterPro" id="IPR051447">
    <property type="entry name" value="Lipoprotein-release_system"/>
</dbReference>
<comment type="similarity">
    <text evidence="2">Belongs to the ABC-4 integral membrane protein family. LolC/E subfamily.</text>
</comment>
<keyword evidence="5 7" id="KW-1133">Transmembrane helix</keyword>
<dbReference type="Proteomes" id="UP001595748">
    <property type="component" value="Unassembled WGS sequence"/>
</dbReference>
<comment type="caution">
    <text evidence="10">The sequence shown here is derived from an EMBL/GenBank/DDBJ whole genome shotgun (WGS) entry which is preliminary data.</text>
</comment>
<reference evidence="11" key="1">
    <citation type="journal article" date="2019" name="Int. J. Syst. Evol. Microbiol.">
        <title>The Global Catalogue of Microorganisms (GCM) 10K type strain sequencing project: providing services to taxonomists for standard genome sequencing and annotation.</title>
        <authorList>
            <consortium name="The Broad Institute Genomics Platform"/>
            <consortium name="The Broad Institute Genome Sequencing Center for Infectious Disease"/>
            <person name="Wu L."/>
            <person name="Ma J."/>
        </authorList>
    </citation>
    <scope>NUCLEOTIDE SEQUENCE [LARGE SCALE GENOMIC DNA]</scope>
    <source>
        <strain evidence="11">CCTCC AB 2013263</strain>
    </source>
</reference>
<protein>
    <submittedName>
        <fullName evidence="10">FtsX-like permease family protein</fullName>
    </submittedName>
</protein>
<evidence type="ECO:0000259" key="8">
    <source>
        <dbReference type="Pfam" id="PF02687"/>
    </source>
</evidence>
<name>A0ABV8A6L0_9DEIO</name>
<evidence type="ECO:0000256" key="5">
    <source>
        <dbReference type="ARBA" id="ARBA00022989"/>
    </source>
</evidence>
<keyword evidence="6 7" id="KW-0472">Membrane</keyword>
<gene>
    <name evidence="10" type="ORF">ACFOPQ_08765</name>
</gene>
<dbReference type="InterPro" id="IPR003838">
    <property type="entry name" value="ABC3_permease_C"/>
</dbReference>
<dbReference type="RefSeq" id="WP_380077193.1">
    <property type="nucleotide sequence ID" value="NZ_JBHRZF010000104.1"/>
</dbReference>
<dbReference type="PANTHER" id="PTHR30489:SF0">
    <property type="entry name" value="LIPOPROTEIN-RELEASING SYSTEM TRANSMEMBRANE PROTEIN LOLE"/>
    <property type="match status" value="1"/>
</dbReference>
<evidence type="ECO:0000313" key="11">
    <source>
        <dbReference type="Proteomes" id="UP001595748"/>
    </source>
</evidence>
<evidence type="ECO:0000256" key="6">
    <source>
        <dbReference type="ARBA" id="ARBA00023136"/>
    </source>
</evidence>
<evidence type="ECO:0000259" key="9">
    <source>
        <dbReference type="Pfam" id="PF12704"/>
    </source>
</evidence>
<dbReference type="InterPro" id="IPR025857">
    <property type="entry name" value="MacB_PCD"/>
</dbReference>
<feature type="transmembrane region" description="Helical" evidence="7">
    <location>
        <begin position="280"/>
        <end position="301"/>
    </location>
</feature>